<keyword evidence="2" id="KW-1185">Reference proteome</keyword>
<accession>A0ABN8S8Z1</accession>
<organism evidence="1 2">
    <name type="scientific">Porites lobata</name>
    <dbReference type="NCBI Taxonomy" id="104759"/>
    <lineage>
        <taxon>Eukaryota</taxon>
        <taxon>Metazoa</taxon>
        <taxon>Cnidaria</taxon>
        <taxon>Anthozoa</taxon>
        <taxon>Hexacorallia</taxon>
        <taxon>Scleractinia</taxon>
        <taxon>Fungiina</taxon>
        <taxon>Poritidae</taxon>
        <taxon>Porites</taxon>
    </lineage>
</organism>
<dbReference type="EMBL" id="CALNXK010000597">
    <property type="protein sequence ID" value="CAH3188177.1"/>
    <property type="molecule type" value="Genomic_DNA"/>
</dbReference>
<evidence type="ECO:0000313" key="1">
    <source>
        <dbReference type="EMBL" id="CAH3188177.1"/>
    </source>
</evidence>
<reference evidence="1 2" key="1">
    <citation type="submission" date="2022-05" db="EMBL/GenBank/DDBJ databases">
        <authorList>
            <consortium name="Genoscope - CEA"/>
            <person name="William W."/>
        </authorList>
    </citation>
    <scope>NUCLEOTIDE SEQUENCE [LARGE SCALE GENOMIC DNA]</scope>
</reference>
<evidence type="ECO:0000313" key="2">
    <source>
        <dbReference type="Proteomes" id="UP001159405"/>
    </source>
</evidence>
<dbReference type="Proteomes" id="UP001159405">
    <property type="component" value="Unassembled WGS sequence"/>
</dbReference>
<comment type="caution">
    <text evidence="1">The sequence shown here is derived from an EMBL/GenBank/DDBJ whole genome shotgun (WGS) entry which is preliminary data.</text>
</comment>
<name>A0ABN8S8Z1_9CNID</name>
<gene>
    <name evidence="1" type="ORF">PLOB_00039163</name>
</gene>
<sequence length="111" mass="12461">MATLFSNTLDVLIQERLGARFGLDKELKCQRSISLRSENPSCLSTAMKFISVHFPYIFSENLIGILGAGHPKEYRSSESCREVSTCDPWDIKGGLKAELQRREQTALTAHD</sequence>
<proteinExistence type="predicted"/>
<protein>
    <submittedName>
        <fullName evidence="1">Uncharacterized protein</fullName>
    </submittedName>
</protein>